<dbReference type="AlphaFoldDB" id="W8XWU8"/>
<dbReference type="EMBL" id="HG809991">
    <property type="protein sequence ID" value="CDN33614.1"/>
    <property type="molecule type" value="Genomic_DNA"/>
</dbReference>
<organism evidence="1">
    <name type="scientific">Bacillus thuringiensis DB27</name>
    <dbReference type="NCBI Taxonomy" id="1431339"/>
    <lineage>
        <taxon>Bacteria</taxon>
        <taxon>Bacillati</taxon>
        <taxon>Bacillota</taxon>
        <taxon>Bacilli</taxon>
        <taxon>Bacillales</taxon>
        <taxon>Bacillaceae</taxon>
        <taxon>Bacillus</taxon>
        <taxon>Bacillus cereus group</taxon>
    </lineage>
</organism>
<gene>
    <name evidence="1" type="ORF">BTDB27_005807</name>
</gene>
<accession>W8XWU8</accession>
<reference evidence="1" key="1">
    <citation type="submission" date="2014-01" db="EMBL/GenBank/DDBJ databases">
        <title>Draft genome sequence of highly nematicidal Bacillus thuringiensis DB27.</title>
        <authorList>
            <person name="Iatsenko I."/>
            <person name="Pickard D."/>
            <person name="Corton C."/>
            <person name="Dougan G."/>
            <person name="Sommer R.J."/>
        </authorList>
    </citation>
    <scope>NUCLEOTIDE SEQUENCE [LARGE SCALE GENOMIC DNA]</scope>
    <source>
        <strain evidence="1">DB27</strain>
    </source>
</reference>
<sequence length="35" mass="4091">MKDGVLDERREGEKPYLAIGWRFLKANGNIDMFGY</sequence>
<dbReference type="Proteomes" id="UP000030682">
    <property type="component" value="Unassembled WGS sequence"/>
</dbReference>
<protein>
    <submittedName>
        <fullName evidence="1">Uncharacterized protein</fullName>
    </submittedName>
</protein>
<evidence type="ECO:0000313" key="1">
    <source>
        <dbReference type="EMBL" id="CDN33614.1"/>
    </source>
</evidence>
<name>W8XWU8_BACTU</name>
<reference evidence="1" key="2">
    <citation type="submission" date="2014-01" db="EMBL/GenBank/DDBJ databases">
        <authorList>
            <person name="Aslett M."/>
        </authorList>
    </citation>
    <scope>NUCLEOTIDE SEQUENCE [LARGE SCALE GENOMIC DNA]</scope>
    <source>
        <strain evidence="1">DB27</strain>
    </source>
</reference>
<dbReference type="HOGENOM" id="CLU_3363382_0_0_9"/>
<proteinExistence type="predicted"/>